<dbReference type="InterPro" id="IPR036873">
    <property type="entry name" value="Rhodanese-like_dom_sf"/>
</dbReference>
<evidence type="ECO:0000313" key="5">
    <source>
        <dbReference type="Proteomes" id="UP001524587"/>
    </source>
</evidence>
<dbReference type="Pfam" id="PF00581">
    <property type="entry name" value="Rhodanese"/>
    <property type="match status" value="2"/>
</dbReference>
<dbReference type="CDD" id="cd01449">
    <property type="entry name" value="TST_Repeat_2"/>
    <property type="match status" value="1"/>
</dbReference>
<organism evidence="4 5">
    <name type="scientific">Endosaccharibacter trunci</name>
    <dbReference type="NCBI Taxonomy" id="2812733"/>
    <lineage>
        <taxon>Bacteria</taxon>
        <taxon>Pseudomonadati</taxon>
        <taxon>Pseudomonadota</taxon>
        <taxon>Alphaproteobacteria</taxon>
        <taxon>Acetobacterales</taxon>
        <taxon>Acetobacteraceae</taxon>
        <taxon>Endosaccharibacter</taxon>
    </lineage>
</organism>
<protein>
    <submittedName>
        <fullName evidence="4">Sulfurtransferase</fullName>
    </submittedName>
</protein>
<dbReference type="InterPro" id="IPR001763">
    <property type="entry name" value="Rhodanese-like_dom"/>
</dbReference>
<keyword evidence="5" id="KW-1185">Reference proteome</keyword>
<keyword evidence="1" id="KW-0808">Transferase</keyword>
<reference evidence="4 5" key="1">
    <citation type="submission" date="2022-06" db="EMBL/GenBank/DDBJ databases">
        <title>Endosaccharibacter gen. nov., sp. nov., endophytic bacteria isolated from sugarcane.</title>
        <authorList>
            <person name="Pitiwittayakul N."/>
            <person name="Yukphan P."/>
            <person name="Charoenyingcharoen P."/>
            <person name="Tanasupawat S."/>
        </authorList>
    </citation>
    <scope>NUCLEOTIDE SEQUENCE [LARGE SCALE GENOMIC DNA]</scope>
    <source>
        <strain evidence="4 5">KSS8</strain>
    </source>
</reference>
<comment type="caution">
    <text evidence="4">The sequence shown here is derived from an EMBL/GenBank/DDBJ whole genome shotgun (WGS) entry which is preliminary data.</text>
</comment>
<dbReference type="PANTHER" id="PTHR11364">
    <property type="entry name" value="THIOSULFATE SULFERTANSFERASE"/>
    <property type="match status" value="1"/>
</dbReference>
<evidence type="ECO:0000256" key="1">
    <source>
        <dbReference type="ARBA" id="ARBA00022679"/>
    </source>
</evidence>
<feature type="domain" description="Rhodanese" evidence="3">
    <location>
        <begin position="164"/>
        <end position="278"/>
    </location>
</feature>
<dbReference type="PROSITE" id="PS50206">
    <property type="entry name" value="RHODANESE_3"/>
    <property type="match status" value="2"/>
</dbReference>
<dbReference type="Gene3D" id="3.40.250.10">
    <property type="entry name" value="Rhodanese-like domain"/>
    <property type="match status" value="2"/>
</dbReference>
<dbReference type="EMBL" id="JAMSKV010000006">
    <property type="protein sequence ID" value="MCQ8278509.1"/>
    <property type="molecule type" value="Genomic_DNA"/>
</dbReference>
<dbReference type="Proteomes" id="UP001524587">
    <property type="component" value="Unassembled WGS sequence"/>
</dbReference>
<dbReference type="InterPro" id="IPR045078">
    <property type="entry name" value="TST/MPST-like"/>
</dbReference>
<dbReference type="SMART" id="SM00450">
    <property type="entry name" value="RHOD"/>
    <property type="match status" value="2"/>
</dbReference>
<feature type="domain" description="Rhodanese" evidence="3">
    <location>
        <begin position="15"/>
        <end position="133"/>
    </location>
</feature>
<dbReference type="CDD" id="cd01448">
    <property type="entry name" value="TST_Repeat_1"/>
    <property type="match status" value="1"/>
</dbReference>
<dbReference type="RefSeq" id="WP_422863989.1">
    <property type="nucleotide sequence ID" value="NZ_JAMSKV010000006.1"/>
</dbReference>
<dbReference type="PANTHER" id="PTHR11364:SF27">
    <property type="entry name" value="SULFURTRANSFERASE"/>
    <property type="match status" value="1"/>
</dbReference>
<evidence type="ECO:0000259" key="3">
    <source>
        <dbReference type="PROSITE" id="PS50206"/>
    </source>
</evidence>
<evidence type="ECO:0000313" key="4">
    <source>
        <dbReference type="EMBL" id="MCQ8278509.1"/>
    </source>
</evidence>
<accession>A0ABT1W6L2</accession>
<sequence length="279" mass="30026">MNTVMSVSSLAGRIGQPGTQILDASWFVPNSPRDAEREFEGCRIPGAIRFDIDQVADPRPGPPHRMLPGTEDFARLVGAAGVDPDADIVVYDSVGLYASARVWWMFQAYGHDRIWALDGGLPAWLASGLPTATGAAQRPSPTVWPVRARRLQVRDAQAILANIATADEQLVDVRPREYFDGTAGGIYAGVRAGHIPGARHLSQRSLLTEDARLRPKQEILDITSAHGIDPAQPMIATCGSGVTACVFALAMAHADATAPAIYDGSWEEWGARPDLPVER</sequence>
<keyword evidence="2" id="KW-0677">Repeat</keyword>
<dbReference type="SUPFAM" id="SSF52821">
    <property type="entry name" value="Rhodanese/Cell cycle control phosphatase"/>
    <property type="match status" value="2"/>
</dbReference>
<evidence type="ECO:0000256" key="2">
    <source>
        <dbReference type="ARBA" id="ARBA00022737"/>
    </source>
</evidence>
<gene>
    <name evidence="4" type="ORF">NFI95_08600</name>
</gene>
<proteinExistence type="predicted"/>
<name>A0ABT1W6L2_9PROT</name>